<evidence type="ECO:0000256" key="3">
    <source>
        <dbReference type="ARBA" id="ARBA00006577"/>
    </source>
</evidence>
<dbReference type="Gene3D" id="3.10.50.40">
    <property type="match status" value="1"/>
</dbReference>
<feature type="domain" description="PPIase FKBP-type" evidence="11">
    <location>
        <begin position="7"/>
        <end position="91"/>
    </location>
</feature>
<dbReference type="InterPro" id="IPR001179">
    <property type="entry name" value="PPIase_FKBP_dom"/>
</dbReference>
<evidence type="ECO:0000256" key="1">
    <source>
        <dbReference type="ARBA" id="ARBA00000971"/>
    </source>
</evidence>
<proteinExistence type="inferred from homology"/>
<dbReference type="PANTHER" id="PTHR47861:SF3">
    <property type="entry name" value="FKBP-TYPE PEPTIDYL-PROLYL CIS-TRANS ISOMERASE SLYD"/>
    <property type="match status" value="1"/>
</dbReference>
<dbReference type="GO" id="GO:0003755">
    <property type="term" value="F:peptidyl-prolyl cis-trans isomerase activity"/>
    <property type="evidence" value="ECO:0007669"/>
    <property type="project" value="UniProtKB-UniRule"/>
</dbReference>
<dbReference type="InterPro" id="IPR046357">
    <property type="entry name" value="PPIase_dom_sf"/>
</dbReference>
<accession>E0UEJ9</accession>
<evidence type="ECO:0000256" key="2">
    <source>
        <dbReference type="ARBA" id="ARBA00004496"/>
    </source>
</evidence>
<evidence type="ECO:0000313" key="13">
    <source>
        <dbReference type="Proteomes" id="UP000008206"/>
    </source>
</evidence>
<evidence type="ECO:0000313" key="12">
    <source>
        <dbReference type="EMBL" id="ADN16567.1"/>
    </source>
</evidence>
<dbReference type="GO" id="GO:0042026">
    <property type="term" value="P:protein refolding"/>
    <property type="evidence" value="ECO:0007669"/>
    <property type="project" value="UniProtKB-ARBA"/>
</dbReference>
<evidence type="ECO:0000259" key="11">
    <source>
        <dbReference type="PROSITE" id="PS50059"/>
    </source>
</evidence>
<comment type="catalytic activity">
    <reaction evidence="1 9 10">
        <text>[protein]-peptidylproline (omega=180) = [protein]-peptidylproline (omega=0)</text>
        <dbReference type="Rhea" id="RHEA:16237"/>
        <dbReference type="Rhea" id="RHEA-COMP:10747"/>
        <dbReference type="Rhea" id="RHEA-COMP:10748"/>
        <dbReference type="ChEBI" id="CHEBI:83833"/>
        <dbReference type="ChEBI" id="CHEBI:83834"/>
        <dbReference type="EC" id="5.2.1.8"/>
    </reaction>
</comment>
<keyword evidence="4" id="KW-0963">Cytoplasm</keyword>
<comment type="subcellular location">
    <subcellularLocation>
        <location evidence="2">Cytoplasm</location>
    </subcellularLocation>
</comment>
<keyword evidence="7 9" id="KW-0413">Isomerase</keyword>
<evidence type="ECO:0000256" key="5">
    <source>
        <dbReference type="ARBA" id="ARBA00023110"/>
    </source>
</evidence>
<dbReference type="AlphaFoldDB" id="E0UEJ9"/>
<name>E0UEJ9_GLOV7</name>
<dbReference type="SUPFAM" id="SSF54534">
    <property type="entry name" value="FKBP-like"/>
    <property type="match status" value="1"/>
</dbReference>
<keyword evidence="13" id="KW-1185">Reference proteome</keyword>
<dbReference type="GO" id="GO:0005737">
    <property type="term" value="C:cytoplasm"/>
    <property type="evidence" value="ECO:0007669"/>
    <property type="project" value="UniProtKB-SubCell"/>
</dbReference>
<evidence type="ECO:0000256" key="4">
    <source>
        <dbReference type="ARBA" id="ARBA00022490"/>
    </source>
</evidence>
<dbReference type="Proteomes" id="UP000008206">
    <property type="component" value="Chromosome"/>
</dbReference>
<evidence type="ECO:0000256" key="9">
    <source>
        <dbReference type="PROSITE-ProRule" id="PRU00277"/>
    </source>
</evidence>
<dbReference type="KEGG" id="cyj:Cyan7822_4661"/>
<gene>
    <name evidence="12" type="ordered locus">Cyan7822_4661</name>
</gene>
<dbReference type="RefSeq" id="WP_013324609.1">
    <property type="nucleotide sequence ID" value="NC_014501.1"/>
</dbReference>
<dbReference type="OrthoDB" id="280278at2"/>
<keyword evidence="5 9" id="KW-0697">Rotamase</keyword>
<dbReference type="EC" id="5.2.1.8" evidence="10"/>
<keyword evidence="6" id="KW-0143">Chaperone</keyword>
<evidence type="ECO:0000256" key="6">
    <source>
        <dbReference type="ARBA" id="ARBA00023186"/>
    </source>
</evidence>
<reference evidence="13" key="1">
    <citation type="journal article" date="2011" name="MBio">
        <title>Novel metabolic attributes of the genus Cyanothece, comprising a group of unicellular nitrogen-fixing Cyanobacteria.</title>
        <authorList>
            <person name="Bandyopadhyay A."/>
            <person name="Elvitigala T."/>
            <person name="Welsh E."/>
            <person name="Stockel J."/>
            <person name="Liberton M."/>
            <person name="Min H."/>
            <person name="Sherman L.A."/>
            <person name="Pakrasi H.B."/>
        </authorList>
    </citation>
    <scope>NUCLEOTIDE SEQUENCE [LARGE SCALE GENOMIC DNA]</scope>
    <source>
        <strain evidence="13">PCC 7822</strain>
    </source>
</reference>
<evidence type="ECO:0000256" key="8">
    <source>
        <dbReference type="ARBA" id="ARBA00037071"/>
    </source>
</evidence>
<sequence length="142" mass="15766">MAQAKQGDQVKVHYTGKLDNGEIFDSSVERTPLEFSIGKQEVIPGFEEAVIGMSPGDSKTVKIPSEEAYGPYYEELVMVIEREQIPPDLELEVGQQLQIQQETGQTIPVIVRELSEDDVTLDANHPLAGEDLTFEIELVAIH</sequence>
<evidence type="ECO:0000256" key="7">
    <source>
        <dbReference type="ARBA" id="ARBA00023235"/>
    </source>
</evidence>
<dbReference type="HOGENOM" id="CLU_098197_2_1_3"/>
<evidence type="ECO:0000256" key="10">
    <source>
        <dbReference type="RuleBase" id="RU003915"/>
    </source>
</evidence>
<dbReference type="PROSITE" id="PS50059">
    <property type="entry name" value="FKBP_PPIASE"/>
    <property type="match status" value="1"/>
</dbReference>
<dbReference type="PANTHER" id="PTHR47861">
    <property type="entry name" value="FKBP-TYPE PEPTIDYL-PROLYL CIS-TRANS ISOMERASE SLYD"/>
    <property type="match status" value="1"/>
</dbReference>
<organism evidence="12 13">
    <name type="scientific">Gloeothece verrucosa (strain PCC 7822)</name>
    <name type="common">Cyanothece sp. (strain PCC 7822)</name>
    <dbReference type="NCBI Taxonomy" id="497965"/>
    <lineage>
        <taxon>Bacteria</taxon>
        <taxon>Bacillati</taxon>
        <taxon>Cyanobacteriota</taxon>
        <taxon>Cyanophyceae</taxon>
        <taxon>Oscillatoriophycideae</taxon>
        <taxon>Chroococcales</taxon>
        <taxon>Aphanothecaceae</taxon>
        <taxon>Gloeothece</taxon>
        <taxon>Gloeothece verrucosa</taxon>
    </lineage>
</organism>
<dbReference type="STRING" id="497965.Cyan7822_4661"/>
<dbReference type="eggNOG" id="COG1047">
    <property type="taxonomic scope" value="Bacteria"/>
</dbReference>
<comment type="similarity">
    <text evidence="3 10">Belongs to the FKBP-type PPIase family.</text>
</comment>
<dbReference type="EMBL" id="CP002198">
    <property type="protein sequence ID" value="ADN16567.1"/>
    <property type="molecule type" value="Genomic_DNA"/>
</dbReference>
<comment type="function">
    <text evidence="8">Also involved in hydrogenase metallocenter assembly, probably by participating in the nickel insertion step. This function in hydrogenase biosynthesis requires chaperone activity and the presence of the metal-binding domain, but not PPIase activity.</text>
</comment>
<dbReference type="Pfam" id="PF00254">
    <property type="entry name" value="FKBP_C"/>
    <property type="match status" value="1"/>
</dbReference>
<protein>
    <recommendedName>
        <fullName evidence="10">Peptidyl-prolyl cis-trans isomerase</fullName>
        <ecNumber evidence="10">5.2.1.8</ecNumber>
    </recommendedName>
</protein>